<dbReference type="PANTHER" id="PTHR15565">
    <property type="entry name" value="AATF PROTEIN APOPTOSIS ANTAGONIZING TRANSCRIPTION FACTOR"/>
    <property type="match status" value="1"/>
</dbReference>
<feature type="compositionally biased region" description="Acidic residues" evidence="2">
    <location>
        <begin position="50"/>
        <end position="77"/>
    </location>
</feature>
<evidence type="ECO:0000313" key="6">
    <source>
        <dbReference type="EMBL" id="JAT56347.1"/>
    </source>
</evidence>
<feature type="domain" description="Apoptosis-antagonizing transcription factor C-terminal" evidence="3">
    <location>
        <begin position="324"/>
        <end position="398"/>
    </location>
</feature>
<evidence type="ECO:0000256" key="1">
    <source>
        <dbReference type="ARBA" id="ARBA00008966"/>
    </source>
</evidence>
<accession>A0A1D1XN15</accession>
<proteinExistence type="inferred from homology"/>
<dbReference type="Pfam" id="PF08164">
    <property type="entry name" value="TRAUB"/>
    <property type="match status" value="1"/>
</dbReference>
<evidence type="ECO:0000256" key="2">
    <source>
        <dbReference type="SAM" id="MobiDB-lite"/>
    </source>
</evidence>
<gene>
    <name evidence="5" type="primary">Aatf_3</name>
    <name evidence="6" type="synonym">Aatf_0</name>
    <name evidence="5" type="ORF">g.72699</name>
    <name evidence="6" type="ORF">g.72707</name>
</gene>
<sequence>MGSASKRLKRKHLQLSQEFGAVDAVSSEGEQQVEGEEVSSGDDGKNALEGDSESDEGSDDDDVKEEEGGSEDAEEAEGSGGRSLNLSHGGAELEELEKEYKSLQHQEQALLSNLKCQKDEDRLKGQAIKNQKALWSRNLEFRFLLQKAFSNSNNLPQEPQRSQFCDYDETIDQAYSELTLSCEQTLNSMLELQVALIQKNSSISQEKDEASTKLEVGNDDNWFRIQRMQSRIAPFRNSSIDKWQRKTQVATGAAAFKGKLHAFNQNISEQVAAYMRDPSRMIGRMQLKKSSSGILGESAEVGTVSEEGGNVDGDPELIDDSEFYQQLLKEFFESYDLTSEPAFHALKKFQTRKRKTVDRRASKSRKIRFSVHEKIVNFMAPEPMVLPPMAPKLFENLFGLRKESTAL</sequence>
<feature type="compositionally biased region" description="Acidic residues" evidence="2">
    <location>
        <begin position="31"/>
        <end position="40"/>
    </location>
</feature>
<feature type="compositionally biased region" description="Basic residues" evidence="2">
    <location>
        <begin position="1"/>
        <end position="13"/>
    </location>
</feature>
<dbReference type="GO" id="GO:0005730">
    <property type="term" value="C:nucleolus"/>
    <property type="evidence" value="ECO:0007669"/>
    <property type="project" value="TreeGrafter"/>
</dbReference>
<dbReference type="EMBL" id="GDJX01011589">
    <property type="protein sequence ID" value="JAT56347.1"/>
    <property type="molecule type" value="Transcribed_RNA"/>
</dbReference>
<name>A0A1D1XN15_9ARAE</name>
<dbReference type="Pfam" id="PF13339">
    <property type="entry name" value="AATF-Che1"/>
    <property type="match status" value="1"/>
</dbReference>
<dbReference type="InterPro" id="IPR039223">
    <property type="entry name" value="AATF/Bfr2"/>
</dbReference>
<dbReference type="AlphaFoldDB" id="A0A1D1XN15"/>
<reference evidence="5" key="1">
    <citation type="submission" date="2015-07" db="EMBL/GenBank/DDBJ databases">
        <title>Transcriptome Assembly of Anthurium amnicola.</title>
        <authorList>
            <person name="Suzuki J."/>
        </authorList>
    </citation>
    <scope>NUCLEOTIDE SEQUENCE</scope>
</reference>
<dbReference type="EMBL" id="GDJX01024152">
    <property type="protein sequence ID" value="JAT43784.1"/>
    <property type="molecule type" value="Transcribed_RNA"/>
</dbReference>
<protein>
    <submittedName>
        <fullName evidence="5">Protein AATF</fullName>
    </submittedName>
</protein>
<evidence type="ECO:0000313" key="5">
    <source>
        <dbReference type="EMBL" id="JAT43784.1"/>
    </source>
</evidence>
<evidence type="ECO:0000259" key="4">
    <source>
        <dbReference type="Pfam" id="PF13339"/>
    </source>
</evidence>
<dbReference type="InterPro" id="IPR025160">
    <property type="entry name" value="AATF"/>
</dbReference>
<evidence type="ECO:0000259" key="3">
    <source>
        <dbReference type="Pfam" id="PF08164"/>
    </source>
</evidence>
<comment type="similarity">
    <text evidence="1">Belongs to the AATF family.</text>
</comment>
<dbReference type="PANTHER" id="PTHR15565:SF0">
    <property type="entry name" value="PROTEIN AATF"/>
    <property type="match status" value="1"/>
</dbReference>
<organism evidence="5">
    <name type="scientific">Anthurium amnicola</name>
    <dbReference type="NCBI Taxonomy" id="1678845"/>
    <lineage>
        <taxon>Eukaryota</taxon>
        <taxon>Viridiplantae</taxon>
        <taxon>Streptophyta</taxon>
        <taxon>Embryophyta</taxon>
        <taxon>Tracheophyta</taxon>
        <taxon>Spermatophyta</taxon>
        <taxon>Magnoliopsida</taxon>
        <taxon>Liliopsida</taxon>
        <taxon>Araceae</taxon>
        <taxon>Pothoideae</taxon>
        <taxon>Potheae</taxon>
        <taxon>Anthurium</taxon>
    </lineage>
</organism>
<dbReference type="InterPro" id="IPR012617">
    <property type="entry name" value="AATF_C"/>
</dbReference>
<feature type="domain" description="AATF leucine zipper-containing" evidence="4">
    <location>
        <begin position="121"/>
        <end position="246"/>
    </location>
</feature>
<feature type="region of interest" description="Disordered" evidence="2">
    <location>
        <begin position="1"/>
        <end position="87"/>
    </location>
</feature>